<dbReference type="InterPro" id="IPR035919">
    <property type="entry name" value="EAL_sf"/>
</dbReference>
<dbReference type="Pfam" id="PF00990">
    <property type="entry name" value="GGDEF"/>
    <property type="match status" value="1"/>
</dbReference>
<evidence type="ECO:0000259" key="3">
    <source>
        <dbReference type="PROSITE" id="PS50887"/>
    </source>
</evidence>
<keyword evidence="5" id="KW-1185">Reference proteome</keyword>
<keyword evidence="1" id="KW-0472">Membrane</keyword>
<feature type="domain" description="EAL" evidence="2">
    <location>
        <begin position="560"/>
        <end position="813"/>
    </location>
</feature>
<feature type="transmembrane region" description="Helical" evidence="1">
    <location>
        <begin position="39"/>
        <end position="58"/>
    </location>
</feature>
<dbReference type="Pfam" id="PF13492">
    <property type="entry name" value="GAF_3"/>
    <property type="match status" value="1"/>
</dbReference>
<dbReference type="InterPro" id="IPR001633">
    <property type="entry name" value="EAL_dom"/>
</dbReference>
<dbReference type="Pfam" id="PF00563">
    <property type="entry name" value="EAL"/>
    <property type="match status" value="1"/>
</dbReference>
<proteinExistence type="predicted"/>
<keyword evidence="1" id="KW-1133">Transmembrane helix</keyword>
<dbReference type="CDD" id="cd01948">
    <property type="entry name" value="EAL"/>
    <property type="match status" value="1"/>
</dbReference>
<dbReference type="EMBL" id="JBBIAA010000023">
    <property type="protein sequence ID" value="MEJ5946467.1"/>
    <property type="molecule type" value="Genomic_DNA"/>
</dbReference>
<gene>
    <name evidence="4" type="ORF">WDZ17_14310</name>
</gene>
<reference evidence="4 5" key="1">
    <citation type="journal article" date="2017" name="Int. J. Syst. Evol. Microbiol.">
        <title>Pseudokineococcus basanitobsidens sp. nov., isolated from volcanic rock.</title>
        <authorList>
            <person name="Lee D.W."/>
            <person name="Park M.Y."/>
            <person name="Kim J.J."/>
            <person name="Kim B.S."/>
        </authorList>
    </citation>
    <scope>NUCLEOTIDE SEQUENCE [LARGE SCALE GENOMIC DNA]</scope>
    <source>
        <strain evidence="4 5">DSM 103726</strain>
    </source>
</reference>
<dbReference type="Gene3D" id="3.30.450.40">
    <property type="match status" value="1"/>
</dbReference>
<dbReference type="SMART" id="SM00267">
    <property type="entry name" value="GGDEF"/>
    <property type="match status" value="1"/>
</dbReference>
<feature type="domain" description="GGDEF" evidence="3">
    <location>
        <begin position="411"/>
        <end position="551"/>
    </location>
</feature>
<dbReference type="InterPro" id="IPR029787">
    <property type="entry name" value="Nucleotide_cyclase"/>
</dbReference>
<evidence type="ECO:0000313" key="4">
    <source>
        <dbReference type="EMBL" id="MEJ5946467.1"/>
    </source>
</evidence>
<feature type="transmembrane region" description="Helical" evidence="1">
    <location>
        <begin position="70"/>
        <end position="94"/>
    </location>
</feature>
<dbReference type="InterPro" id="IPR050706">
    <property type="entry name" value="Cyclic-di-GMP_PDE-like"/>
</dbReference>
<dbReference type="SUPFAM" id="SSF55781">
    <property type="entry name" value="GAF domain-like"/>
    <property type="match status" value="1"/>
</dbReference>
<evidence type="ECO:0000313" key="5">
    <source>
        <dbReference type="Proteomes" id="UP001387100"/>
    </source>
</evidence>
<feature type="transmembrane region" description="Helical" evidence="1">
    <location>
        <begin position="106"/>
        <end position="127"/>
    </location>
</feature>
<sequence length="833" mass="88694">MGFLCFVVVFFFFFSPPPPTALLVGPAAGARAPVAAAPWWVLVPLFTAAELVVVHVQARRESLSVSFAEIPLVLGLVLATPSELLAASVLGSLVGLLYRRQSGLKLLFNVCLFALEAALAASVYHVLVGGAEVLSARGLGSVLATIVVADLVSAAALTLVVWLRAGELDGDVLREAVTSGLVAALANASVGLLVVLVAATEPLWLVLLVVLMATLVAAYRAHSVLSRGHARLESLYRFTRRVNREVGVTPVATAVLHQARDVLGADEAELVVLGEDRSRGAHLCLGADGQVRTGRPAVLGQWWEPARDGHAVRAQDVHGLAAPLHARDEVAAVLVVSGRPHHLGAFTGEDLRLLESLANHAAVSLDNAQLLDTVREEAAAQEHLSLHDALTGLANRRRALRVLAEQLRHDGQAAVLMLDLEGFTDINNALGHGVGDAVLREVGQRLVAVTGTPDRVARLGNDEFAVVLEPCTDTAAALRRAREVLREVCGSFRHEHLTVDVRVSAGLAAGVQDVDEAGIPVGVDAAVVLQRADTALYLAKHERTDLRVWTPRDAHGANRRMALLVDLRQSLDEGGLEVHYQAKVDPRTREVTGAEALARWEHPHHGRVSPEEFIPLAEQTGLITPLTELVLRTALADCARWRVRRPGFRVAVNISARSVLDPTLPAQVDAALVRALLPASALVLEITETAVMGDLARALPVLRGLRRLGVHLSVDDFGTGQSSLAYLKQLPVDEMKIDRSFVTAMASDTGDATIARAAIDLGHALGLSVVAEGVEDARTVQMLAEWGCDTVQGYHLGRPQTAQAMTAWLAGPTAGAQVPAQARPLTRPLDAPR</sequence>
<dbReference type="InterPro" id="IPR043128">
    <property type="entry name" value="Rev_trsase/Diguanyl_cyclase"/>
</dbReference>
<keyword evidence="1" id="KW-0812">Transmembrane</keyword>
<dbReference type="NCBIfam" id="TIGR00254">
    <property type="entry name" value="GGDEF"/>
    <property type="match status" value="1"/>
</dbReference>
<dbReference type="InterPro" id="IPR000160">
    <property type="entry name" value="GGDEF_dom"/>
</dbReference>
<dbReference type="CDD" id="cd01949">
    <property type="entry name" value="GGDEF"/>
    <property type="match status" value="1"/>
</dbReference>
<dbReference type="PANTHER" id="PTHR33121:SF70">
    <property type="entry name" value="SIGNALING PROTEIN YKOW"/>
    <property type="match status" value="1"/>
</dbReference>
<dbReference type="Gene3D" id="3.30.70.270">
    <property type="match status" value="1"/>
</dbReference>
<dbReference type="InterPro" id="IPR029016">
    <property type="entry name" value="GAF-like_dom_sf"/>
</dbReference>
<dbReference type="PROSITE" id="PS50887">
    <property type="entry name" value="GGDEF"/>
    <property type="match status" value="1"/>
</dbReference>
<dbReference type="SUPFAM" id="SSF55073">
    <property type="entry name" value="Nucleotide cyclase"/>
    <property type="match status" value="1"/>
</dbReference>
<dbReference type="PROSITE" id="PS50883">
    <property type="entry name" value="EAL"/>
    <property type="match status" value="1"/>
</dbReference>
<organism evidence="4 5">
    <name type="scientific">Pseudokineococcus basanitobsidens</name>
    <dbReference type="NCBI Taxonomy" id="1926649"/>
    <lineage>
        <taxon>Bacteria</taxon>
        <taxon>Bacillati</taxon>
        <taxon>Actinomycetota</taxon>
        <taxon>Actinomycetes</taxon>
        <taxon>Kineosporiales</taxon>
        <taxon>Kineosporiaceae</taxon>
        <taxon>Pseudokineococcus</taxon>
    </lineage>
</organism>
<dbReference type="SUPFAM" id="SSF141868">
    <property type="entry name" value="EAL domain-like"/>
    <property type="match status" value="1"/>
</dbReference>
<comment type="caution">
    <text evidence="4">The sequence shown here is derived from an EMBL/GenBank/DDBJ whole genome shotgun (WGS) entry which is preliminary data.</text>
</comment>
<dbReference type="InterPro" id="IPR003018">
    <property type="entry name" value="GAF"/>
</dbReference>
<evidence type="ECO:0000259" key="2">
    <source>
        <dbReference type="PROSITE" id="PS50883"/>
    </source>
</evidence>
<feature type="transmembrane region" description="Helical" evidence="1">
    <location>
        <begin position="139"/>
        <end position="164"/>
    </location>
</feature>
<protein>
    <submittedName>
        <fullName evidence="4">GGDEF domain-containing protein</fullName>
    </submittedName>
</protein>
<feature type="transmembrane region" description="Helical" evidence="1">
    <location>
        <begin position="176"/>
        <end position="196"/>
    </location>
</feature>
<feature type="transmembrane region" description="Helical" evidence="1">
    <location>
        <begin position="203"/>
        <end position="221"/>
    </location>
</feature>
<dbReference type="Gene3D" id="3.20.20.450">
    <property type="entry name" value="EAL domain"/>
    <property type="match status" value="1"/>
</dbReference>
<dbReference type="Proteomes" id="UP001387100">
    <property type="component" value="Unassembled WGS sequence"/>
</dbReference>
<name>A0ABU8RMY5_9ACTN</name>
<dbReference type="PANTHER" id="PTHR33121">
    <property type="entry name" value="CYCLIC DI-GMP PHOSPHODIESTERASE PDEF"/>
    <property type="match status" value="1"/>
</dbReference>
<evidence type="ECO:0000256" key="1">
    <source>
        <dbReference type="SAM" id="Phobius"/>
    </source>
</evidence>
<dbReference type="SMART" id="SM00052">
    <property type="entry name" value="EAL"/>
    <property type="match status" value="1"/>
</dbReference>
<accession>A0ABU8RMY5</accession>